<sequence>MLPEEIQHYFISNQNKSVCGRFKKSQLDNIIIQIPNHVLHSQTHYHKMFLLALFISMGTTLFSCADKNGTKQKINKIEIVEDSSTTENIMVGDIKASENNPRYPTPPPPKVDQIKFTKPVSIITNKKIKLKKQSKISCEDNSVTEDVYNGYTAIEVDPEYSGGIEKFYTFFKDNFRLPEEARAKYGEIELSFVISKDGSIEDIKPIKDMGFGNMDEAIRVLKSSKKWKPGEQNGKKTRVRYLLSIQKDTLNSSIENNISTITAISAVKG</sequence>
<feature type="domain" description="TonB C-terminal" evidence="1">
    <location>
        <begin position="178"/>
        <end position="245"/>
    </location>
</feature>
<comment type="caution">
    <text evidence="2">The sequence shown here is derived from an EMBL/GenBank/DDBJ whole genome shotgun (WGS) entry which is preliminary data.</text>
</comment>
<evidence type="ECO:0000313" key="3">
    <source>
        <dbReference type="Proteomes" id="UP001589589"/>
    </source>
</evidence>
<reference evidence="2 3" key="1">
    <citation type="submission" date="2024-09" db="EMBL/GenBank/DDBJ databases">
        <authorList>
            <person name="Sun Q."/>
            <person name="Mori K."/>
        </authorList>
    </citation>
    <scope>NUCLEOTIDE SEQUENCE [LARGE SCALE GENOMIC DNA]</scope>
    <source>
        <strain evidence="2 3">CECT 7908</strain>
    </source>
</reference>
<dbReference type="InterPro" id="IPR037682">
    <property type="entry name" value="TonB_C"/>
</dbReference>
<dbReference type="Gene3D" id="3.30.1150.10">
    <property type="match status" value="1"/>
</dbReference>
<proteinExistence type="predicted"/>
<evidence type="ECO:0000313" key="2">
    <source>
        <dbReference type="EMBL" id="MFB9062854.1"/>
    </source>
</evidence>
<accession>A0ABV5FH25</accession>
<keyword evidence="3" id="KW-1185">Reference proteome</keyword>
<dbReference type="Proteomes" id="UP001589589">
    <property type="component" value="Unassembled WGS sequence"/>
</dbReference>
<gene>
    <name evidence="2" type="ORF">ACFFUQ_02405</name>
</gene>
<organism evidence="2 3">
    <name type="scientific">Flavobacterium branchiarum</name>
    <dbReference type="NCBI Taxonomy" id="1114870"/>
    <lineage>
        <taxon>Bacteria</taxon>
        <taxon>Pseudomonadati</taxon>
        <taxon>Bacteroidota</taxon>
        <taxon>Flavobacteriia</taxon>
        <taxon>Flavobacteriales</taxon>
        <taxon>Flavobacteriaceae</taxon>
        <taxon>Flavobacterium</taxon>
    </lineage>
</organism>
<dbReference type="SUPFAM" id="SSF74653">
    <property type="entry name" value="TolA/TonB C-terminal domain"/>
    <property type="match status" value="1"/>
</dbReference>
<protein>
    <submittedName>
        <fullName evidence="2">Energy transducer TonB</fullName>
    </submittedName>
</protein>
<name>A0ABV5FH25_9FLAO</name>
<dbReference type="Pfam" id="PF03544">
    <property type="entry name" value="TonB_C"/>
    <property type="match status" value="1"/>
</dbReference>
<dbReference type="RefSeq" id="WP_290260174.1">
    <property type="nucleotide sequence ID" value="NZ_JAUFQQ010000003.1"/>
</dbReference>
<dbReference type="EMBL" id="JBHMEX010000008">
    <property type="protein sequence ID" value="MFB9062854.1"/>
    <property type="molecule type" value="Genomic_DNA"/>
</dbReference>
<evidence type="ECO:0000259" key="1">
    <source>
        <dbReference type="Pfam" id="PF03544"/>
    </source>
</evidence>